<feature type="non-terminal residue" evidence="1">
    <location>
        <position position="61"/>
    </location>
</feature>
<keyword evidence="2" id="KW-1185">Reference proteome</keyword>
<comment type="caution">
    <text evidence="1">The sequence shown here is derived from an EMBL/GenBank/DDBJ whole genome shotgun (WGS) entry which is preliminary data.</text>
</comment>
<name>A0AAV4ID28_9GAST</name>
<proteinExistence type="predicted"/>
<reference evidence="1 2" key="1">
    <citation type="journal article" date="2021" name="Elife">
        <title>Chloroplast acquisition without the gene transfer in kleptoplastic sea slugs, Plakobranchus ocellatus.</title>
        <authorList>
            <person name="Maeda T."/>
            <person name="Takahashi S."/>
            <person name="Yoshida T."/>
            <person name="Shimamura S."/>
            <person name="Takaki Y."/>
            <person name="Nagai Y."/>
            <person name="Toyoda A."/>
            <person name="Suzuki Y."/>
            <person name="Arimoto A."/>
            <person name="Ishii H."/>
            <person name="Satoh N."/>
            <person name="Nishiyama T."/>
            <person name="Hasebe M."/>
            <person name="Maruyama T."/>
            <person name="Minagawa J."/>
            <person name="Obokata J."/>
            <person name="Shigenobu S."/>
        </authorList>
    </citation>
    <scope>NUCLEOTIDE SEQUENCE [LARGE SCALE GENOMIC DNA]</scope>
</reference>
<dbReference type="Proteomes" id="UP000762676">
    <property type="component" value="Unassembled WGS sequence"/>
</dbReference>
<accession>A0AAV4ID28</accession>
<gene>
    <name evidence="1" type="ORF">ElyMa_004747500</name>
</gene>
<dbReference type="AlphaFoldDB" id="A0AAV4ID28"/>
<protein>
    <submittedName>
        <fullName evidence="1">Uncharacterized protein</fullName>
    </submittedName>
</protein>
<organism evidence="1 2">
    <name type="scientific">Elysia marginata</name>
    <dbReference type="NCBI Taxonomy" id="1093978"/>
    <lineage>
        <taxon>Eukaryota</taxon>
        <taxon>Metazoa</taxon>
        <taxon>Spiralia</taxon>
        <taxon>Lophotrochozoa</taxon>
        <taxon>Mollusca</taxon>
        <taxon>Gastropoda</taxon>
        <taxon>Heterobranchia</taxon>
        <taxon>Euthyneura</taxon>
        <taxon>Panpulmonata</taxon>
        <taxon>Sacoglossa</taxon>
        <taxon>Placobranchoidea</taxon>
        <taxon>Plakobranchidae</taxon>
        <taxon>Elysia</taxon>
    </lineage>
</organism>
<sequence>MPVSGFPTILENILNSMLQESQLASYKLAGNQQRTTLVIRFDAMADTSVSTLHQSTPAEVR</sequence>
<evidence type="ECO:0000313" key="2">
    <source>
        <dbReference type="Proteomes" id="UP000762676"/>
    </source>
</evidence>
<dbReference type="EMBL" id="BMAT01009533">
    <property type="protein sequence ID" value="GFS08098.1"/>
    <property type="molecule type" value="Genomic_DNA"/>
</dbReference>
<evidence type="ECO:0000313" key="1">
    <source>
        <dbReference type="EMBL" id="GFS08098.1"/>
    </source>
</evidence>